<dbReference type="PANTHER" id="PTHR44086:SF10">
    <property type="entry name" value="THIOSULFATE SULFURTRANSFERASE_RHODANESE-LIKE DOMAIN-CONTAINING PROTEIN 3"/>
    <property type="match status" value="1"/>
</dbReference>
<dbReference type="SUPFAM" id="SSF52821">
    <property type="entry name" value="Rhodanese/Cell cycle control phosphatase"/>
    <property type="match status" value="1"/>
</dbReference>
<evidence type="ECO:0000313" key="3">
    <source>
        <dbReference type="EMBL" id="RMZ26212.1"/>
    </source>
</evidence>
<dbReference type="CDD" id="cd01519">
    <property type="entry name" value="RHOD_HSP67B2"/>
    <property type="match status" value="1"/>
</dbReference>
<accession>A0A3M7ILC2</accession>
<dbReference type="AlphaFoldDB" id="A0A3M7ILC2"/>
<feature type="compositionally biased region" description="Polar residues" evidence="1">
    <location>
        <begin position="218"/>
        <end position="227"/>
    </location>
</feature>
<dbReference type="SMART" id="SM00450">
    <property type="entry name" value="RHOD"/>
    <property type="match status" value="1"/>
</dbReference>
<dbReference type="InterPro" id="IPR036873">
    <property type="entry name" value="Rhodanese-like_dom_sf"/>
</dbReference>
<dbReference type="EMBL" id="QWIT01000310">
    <property type="protein sequence ID" value="RMZ26212.1"/>
    <property type="molecule type" value="Genomic_DNA"/>
</dbReference>
<dbReference type="PANTHER" id="PTHR44086">
    <property type="entry name" value="THIOSULFATE SULFURTRANSFERASE RDL2, MITOCHONDRIAL-RELATED"/>
    <property type="match status" value="1"/>
</dbReference>
<dbReference type="Proteomes" id="UP000281677">
    <property type="component" value="Unassembled WGS sequence"/>
</dbReference>
<dbReference type="Pfam" id="PF00581">
    <property type="entry name" value="Rhodanese"/>
    <property type="match status" value="1"/>
</dbReference>
<evidence type="ECO:0000256" key="1">
    <source>
        <dbReference type="SAM" id="MobiDB-lite"/>
    </source>
</evidence>
<gene>
    <name evidence="3" type="ORF">D0859_09726</name>
</gene>
<dbReference type="GO" id="GO:0004792">
    <property type="term" value="F:thiosulfate-cyanide sulfurtransferase activity"/>
    <property type="evidence" value="ECO:0007669"/>
    <property type="project" value="TreeGrafter"/>
</dbReference>
<sequence>MTSFNLKPCLSGHAIEQTACTVFITLSTSPTIAQNIAMVFMRGAAASLLSSNVSRACLRTQAIRPAAHRITGLQQAQHKVLRPAFLPVRWHSVPSGGSRAYDFDAMKQYVESPSPDRIIIDVREPAEYEEGFIPGAINIPIKSQPDAMFLPEDEFEDRFGFSKPEMGKEVVFYCKSGVRSSAAAQLAQQHGYKNVSEYRGSWMDWRKQGGKEERPGMSTDSTSGSGR</sequence>
<dbReference type="OrthoDB" id="566238at2759"/>
<organism evidence="3 4">
    <name type="scientific">Hortaea werneckii</name>
    <name type="common">Black yeast</name>
    <name type="synonym">Cladosporium werneckii</name>
    <dbReference type="NCBI Taxonomy" id="91943"/>
    <lineage>
        <taxon>Eukaryota</taxon>
        <taxon>Fungi</taxon>
        <taxon>Dikarya</taxon>
        <taxon>Ascomycota</taxon>
        <taxon>Pezizomycotina</taxon>
        <taxon>Dothideomycetes</taxon>
        <taxon>Dothideomycetidae</taxon>
        <taxon>Mycosphaerellales</taxon>
        <taxon>Teratosphaeriaceae</taxon>
        <taxon>Hortaea</taxon>
    </lineage>
</organism>
<dbReference type="Gene3D" id="3.40.250.10">
    <property type="entry name" value="Rhodanese-like domain"/>
    <property type="match status" value="1"/>
</dbReference>
<comment type="caution">
    <text evidence="3">The sequence shown here is derived from an EMBL/GenBank/DDBJ whole genome shotgun (WGS) entry which is preliminary data.</text>
</comment>
<feature type="region of interest" description="Disordered" evidence="1">
    <location>
        <begin position="205"/>
        <end position="227"/>
    </location>
</feature>
<feature type="domain" description="Rhodanese" evidence="2">
    <location>
        <begin position="113"/>
        <end position="214"/>
    </location>
</feature>
<protein>
    <recommendedName>
        <fullName evidence="2">Rhodanese domain-containing protein</fullName>
    </recommendedName>
</protein>
<dbReference type="GO" id="GO:0005739">
    <property type="term" value="C:mitochondrion"/>
    <property type="evidence" value="ECO:0007669"/>
    <property type="project" value="TreeGrafter"/>
</dbReference>
<name>A0A3M7ILC2_HORWE</name>
<proteinExistence type="predicted"/>
<reference evidence="3 4" key="1">
    <citation type="journal article" date="2018" name="BMC Genomics">
        <title>Genomic evidence for intraspecific hybridization in a clonal and extremely halotolerant yeast.</title>
        <authorList>
            <person name="Gostincar C."/>
            <person name="Stajich J.E."/>
            <person name="Zupancic J."/>
            <person name="Zalar P."/>
            <person name="Gunde-Cimerman N."/>
        </authorList>
    </citation>
    <scope>NUCLEOTIDE SEQUENCE [LARGE SCALE GENOMIC DNA]</scope>
    <source>
        <strain evidence="3 4">EXF-120</strain>
    </source>
</reference>
<dbReference type="VEuPathDB" id="FungiDB:BTJ68_10991"/>
<feature type="compositionally biased region" description="Basic and acidic residues" evidence="1">
    <location>
        <begin position="205"/>
        <end position="215"/>
    </location>
</feature>
<evidence type="ECO:0000313" key="4">
    <source>
        <dbReference type="Proteomes" id="UP000281677"/>
    </source>
</evidence>
<dbReference type="PROSITE" id="PS50206">
    <property type="entry name" value="RHODANESE_3"/>
    <property type="match status" value="1"/>
</dbReference>
<dbReference type="InterPro" id="IPR001763">
    <property type="entry name" value="Rhodanese-like_dom"/>
</dbReference>
<evidence type="ECO:0000259" key="2">
    <source>
        <dbReference type="PROSITE" id="PS50206"/>
    </source>
</evidence>